<sequence>MLQFKILQHVNIETRTIFVPVRHLNFHKPKLRQLGFLCSAIAENFISRYEKLDTSVEKPLQVVDFHIPRTALPHIPPNQRSTRPKGNDKCQ</sequence>
<accession>A0A0C2X1Y0</accession>
<feature type="region of interest" description="Disordered" evidence="1">
    <location>
        <begin position="71"/>
        <end position="91"/>
    </location>
</feature>
<organism evidence="2 3">
    <name type="scientific">Amanita muscaria (strain Koide BX008)</name>
    <dbReference type="NCBI Taxonomy" id="946122"/>
    <lineage>
        <taxon>Eukaryota</taxon>
        <taxon>Fungi</taxon>
        <taxon>Dikarya</taxon>
        <taxon>Basidiomycota</taxon>
        <taxon>Agaricomycotina</taxon>
        <taxon>Agaricomycetes</taxon>
        <taxon>Agaricomycetidae</taxon>
        <taxon>Agaricales</taxon>
        <taxon>Pluteineae</taxon>
        <taxon>Amanitaceae</taxon>
        <taxon>Amanita</taxon>
    </lineage>
</organism>
<gene>
    <name evidence="2" type="ORF">M378DRAFT_729551</name>
</gene>
<protein>
    <submittedName>
        <fullName evidence="2">Uncharacterized protein</fullName>
    </submittedName>
</protein>
<dbReference type="AlphaFoldDB" id="A0A0C2X1Y0"/>
<dbReference type="EMBL" id="KN818262">
    <property type="protein sequence ID" value="KIL63156.1"/>
    <property type="molecule type" value="Genomic_DNA"/>
</dbReference>
<keyword evidence="3" id="KW-1185">Reference proteome</keyword>
<name>A0A0C2X1Y0_AMAMK</name>
<dbReference type="HOGENOM" id="CLU_2426557_0_0_1"/>
<dbReference type="Proteomes" id="UP000054549">
    <property type="component" value="Unassembled WGS sequence"/>
</dbReference>
<evidence type="ECO:0000313" key="3">
    <source>
        <dbReference type="Proteomes" id="UP000054549"/>
    </source>
</evidence>
<evidence type="ECO:0000256" key="1">
    <source>
        <dbReference type="SAM" id="MobiDB-lite"/>
    </source>
</evidence>
<reference evidence="2 3" key="1">
    <citation type="submission" date="2014-04" db="EMBL/GenBank/DDBJ databases">
        <title>Evolutionary Origins and Diversification of the Mycorrhizal Mutualists.</title>
        <authorList>
            <consortium name="DOE Joint Genome Institute"/>
            <consortium name="Mycorrhizal Genomics Consortium"/>
            <person name="Kohler A."/>
            <person name="Kuo A."/>
            <person name="Nagy L.G."/>
            <person name="Floudas D."/>
            <person name="Copeland A."/>
            <person name="Barry K.W."/>
            <person name="Cichocki N."/>
            <person name="Veneault-Fourrey C."/>
            <person name="LaButti K."/>
            <person name="Lindquist E.A."/>
            <person name="Lipzen A."/>
            <person name="Lundell T."/>
            <person name="Morin E."/>
            <person name="Murat C."/>
            <person name="Riley R."/>
            <person name="Ohm R."/>
            <person name="Sun H."/>
            <person name="Tunlid A."/>
            <person name="Henrissat B."/>
            <person name="Grigoriev I.V."/>
            <person name="Hibbett D.S."/>
            <person name="Martin F."/>
        </authorList>
    </citation>
    <scope>NUCLEOTIDE SEQUENCE [LARGE SCALE GENOMIC DNA]</scope>
    <source>
        <strain evidence="2 3">Koide BX008</strain>
    </source>
</reference>
<evidence type="ECO:0000313" key="2">
    <source>
        <dbReference type="EMBL" id="KIL63156.1"/>
    </source>
</evidence>
<proteinExistence type="predicted"/>
<dbReference type="InParanoid" id="A0A0C2X1Y0"/>